<name>A0AAN8SW69_SOLBU</name>
<organism evidence="2 3">
    <name type="scientific">Solanum bulbocastanum</name>
    <name type="common">Wild potato</name>
    <dbReference type="NCBI Taxonomy" id="147425"/>
    <lineage>
        <taxon>Eukaryota</taxon>
        <taxon>Viridiplantae</taxon>
        <taxon>Streptophyta</taxon>
        <taxon>Embryophyta</taxon>
        <taxon>Tracheophyta</taxon>
        <taxon>Spermatophyta</taxon>
        <taxon>Magnoliopsida</taxon>
        <taxon>eudicotyledons</taxon>
        <taxon>Gunneridae</taxon>
        <taxon>Pentapetalae</taxon>
        <taxon>asterids</taxon>
        <taxon>lamiids</taxon>
        <taxon>Solanales</taxon>
        <taxon>Solanaceae</taxon>
        <taxon>Solanoideae</taxon>
        <taxon>Solaneae</taxon>
        <taxon>Solanum</taxon>
    </lineage>
</organism>
<evidence type="ECO:0008006" key="4">
    <source>
        <dbReference type="Google" id="ProtNLM"/>
    </source>
</evidence>
<protein>
    <recommendedName>
        <fullName evidence="4">Secreted protein</fullName>
    </recommendedName>
</protein>
<sequence>MEPTFPWICFAPFSLMIVEVEVGGLPTEEAGGIPTEEDVGLAAEVDASNAVEVDVSLAVGCFFFLPLTFEVSTHKEEACPVLGYLIGGCEGCLIGGC</sequence>
<gene>
    <name evidence="2" type="ORF">RDI58_029106</name>
</gene>
<dbReference type="EMBL" id="JBANQN010000012">
    <property type="protein sequence ID" value="KAK6773867.1"/>
    <property type="molecule type" value="Genomic_DNA"/>
</dbReference>
<comment type="caution">
    <text evidence="2">The sequence shown here is derived from an EMBL/GenBank/DDBJ whole genome shotgun (WGS) entry which is preliminary data.</text>
</comment>
<dbReference type="AlphaFoldDB" id="A0AAN8SW69"/>
<proteinExistence type="predicted"/>
<reference evidence="2 3" key="1">
    <citation type="submission" date="2024-02" db="EMBL/GenBank/DDBJ databases">
        <title>de novo genome assembly of Solanum bulbocastanum strain 11H21.</title>
        <authorList>
            <person name="Hosaka A.J."/>
        </authorList>
    </citation>
    <scope>NUCLEOTIDE SEQUENCE [LARGE SCALE GENOMIC DNA]</scope>
    <source>
        <tissue evidence="2">Young leaves</tissue>
    </source>
</reference>
<accession>A0AAN8SW69</accession>
<keyword evidence="1" id="KW-0732">Signal</keyword>
<dbReference type="Proteomes" id="UP001371456">
    <property type="component" value="Unassembled WGS sequence"/>
</dbReference>
<evidence type="ECO:0000313" key="3">
    <source>
        <dbReference type="Proteomes" id="UP001371456"/>
    </source>
</evidence>
<feature type="signal peptide" evidence="1">
    <location>
        <begin position="1"/>
        <end position="24"/>
    </location>
</feature>
<evidence type="ECO:0000313" key="2">
    <source>
        <dbReference type="EMBL" id="KAK6773867.1"/>
    </source>
</evidence>
<evidence type="ECO:0000256" key="1">
    <source>
        <dbReference type="SAM" id="SignalP"/>
    </source>
</evidence>
<feature type="chain" id="PRO_5042935039" description="Secreted protein" evidence="1">
    <location>
        <begin position="25"/>
        <end position="97"/>
    </location>
</feature>
<keyword evidence="3" id="KW-1185">Reference proteome</keyword>